<dbReference type="Gene3D" id="3.40.50.720">
    <property type="entry name" value="NAD(P)-binding Rossmann-like Domain"/>
    <property type="match status" value="1"/>
</dbReference>
<gene>
    <name evidence="4" type="ORF">TARUN_1488</name>
</gene>
<keyword evidence="2" id="KW-0560">Oxidoreductase</keyword>
<keyword evidence="5" id="KW-1185">Reference proteome</keyword>
<dbReference type="InterPro" id="IPR036291">
    <property type="entry name" value="NAD(P)-bd_dom_sf"/>
</dbReference>
<dbReference type="SUPFAM" id="SSF51735">
    <property type="entry name" value="NAD(P)-binding Rossmann-fold domains"/>
    <property type="match status" value="1"/>
</dbReference>
<evidence type="ECO:0000313" key="5">
    <source>
        <dbReference type="Proteomes" id="UP000266272"/>
    </source>
</evidence>
<evidence type="ECO:0000313" key="4">
    <source>
        <dbReference type="EMBL" id="RFU80719.1"/>
    </source>
</evidence>
<dbReference type="Proteomes" id="UP000266272">
    <property type="component" value="Unassembled WGS sequence"/>
</dbReference>
<keyword evidence="1" id="KW-0521">NADP</keyword>
<sequence>MSRIKNVTIAGATGNLGPAVVDAVKNAGFNVTILSRTSSSSEVTFDGVNIAKIDYGSIDSLAEALKGQDAVVSTLNHLFYDEQKALIEASIKAGVKRFIPSEYGLDVSIPAVRDVPYLRAKGRIQDILKASDITYTLLYTGPFLEWGLDYFFVDHKSATANVWNGGDISVGISAVADIGLAVANILLHPEETKNKGLYMASTMATHNEILSAVREAHPNLKLSIINRDAKASLAAAYEADKAGRSMEFAVVRDFLASCIYGLEIEAGVPYGRDNALLGIKMLSSEELKQVVIKHTTK</sequence>
<dbReference type="OrthoDB" id="9974981at2759"/>
<dbReference type="InterPro" id="IPR045312">
    <property type="entry name" value="PCBER-like"/>
</dbReference>
<protein>
    <submittedName>
        <fullName evidence="4">2`-hydroxyisoflavone reductase</fullName>
    </submittedName>
</protein>
<evidence type="ECO:0000256" key="1">
    <source>
        <dbReference type="ARBA" id="ARBA00022857"/>
    </source>
</evidence>
<evidence type="ECO:0000256" key="2">
    <source>
        <dbReference type="ARBA" id="ARBA00023002"/>
    </source>
</evidence>
<dbReference type="PANTHER" id="PTHR47706:SF1">
    <property type="entry name" value="CIPA-LIKE, PUTATIVE (AFU_ORTHOLOGUE AFUA_1G12460)-RELATED"/>
    <property type="match status" value="1"/>
</dbReference>
<dbReference type="EMBL" id="PXOA01000096">
    <property type="protein sequence ID" value="RFU80719.1"/>
    <property type="molecule type" value="Genomic_DNA"/>
</dbReference>
<dbReference type="InterPro" id="IPR051609">
    <property type="entry name" value="NmrA/Isoflavone_reductase-like"/>
</dbReference>
<organism evidence="4 5">
    <name type="scientific">Trichoderma arundinaceum</name>
    <dbReference type="NCBI Taxonomy" id="490622"/>
    <lineage>
        <taxon>Eukaryota</taxon>
        <taxon>Fungi</taxon>
        <taxon>Dikarya</taxon>
        <taxon>Ascomycota</taxon>
        <taxon>Pezizomycotina</taxon>
        <taxon>Sordariomycetes</taxon>
        <taxon>Hypocreomycetidae</taxon>
        <taxon>Hypocreales</taxon>
        <taxon>Hypocreaceae</taxon>
        <taxon>Trichoderma</taxon>
    </lineage>
</organism>
<evidence type="ECO:0000259" key="3">
    <source>
        <dbReference type="Pfam" id="PF05368"/>
    </source>
</evidence>
<dbReference type="STRING" id="490622.A0A395NXA0"/>
<dbReference type="CDD" id="cd05259">
    <property type="entry name" value="PCBER_SDR_a"/>
    <property type="match status" value="1"/>
</dbReference>
<dbReference type="Pfam" id="PF05368">
    <property type="entry name" value="NmrA"/>
    <property type="match status" value="1"/>
</dbReference>
<dbReference type="AlphaFoldDB" id="A0A395NXA0"/>
<comment type="caution">
    <text evidence="4">The sequence shown here is derived from an EMBL/GenBank/DDBJ whole genome shotgun (WGS) entry which is preliminary data.</text>
</comment>
<dbReference type="InterPro" id="IPR008030">
    <property type="entry name" value="NmrA-like"/>
</dbReference>
<reference evidence="4 5" key="1">
    <citation type="journal article" date="2018" name="PLoS Pathog.">
        <title>Evolution of structural diversity of trichothecenes, a family of toxins produced by plant pathogenic and entomopathogenic fungi.</title>
        <authorList>
            <person name="Proctor R.H."/>
            <person name="McCormick S.P."/>
            <person name="Kim H.S."/>
            <person name="Cardoza R.E."/>
            <person name="Stanley A.M."/>
            <person name="Lindo L."/>
            <person name="Kelly A."/>
            <person name="Brown D.W."/>
            <person name="Lee T."/>
            <person name="Vaughan M.M."/>
            <person name="Alexander N.J."/>
            <person name="Busman M."/>
            <person name="Gutierrez S."/>
        </authorList>
    </citation>
    <scope>NUCLEOTIDE SEQUENCE [LARGE SCALE GENOMIC DNA]</scope>
    <source>
        <strain evidence="4 5">IBT 40837</strain>
    </source>
</reference>
<dbReference type="PANTHER" id="PTHR47706">
    <property type="entry name" value="NMRA-LIKE FAMILY PROTEIN"/>
    <property type="match status" value="1"/>
</dbReference>
<feature type="domain" description="NmrA-like" evidence="3">
    <location>
        <begin position="5"/>
        <end position="213"/>
    </location>
</feature>
<proteinExistence type="predicted"/>
<accession>A0A395NXA0</accession>
<dbReference type="GO" id="GO:0016491">
    <property type="term" value="F:oxidoreductase activity"/>
    <property type="evidence" value="ECO:0007669"/>
    <property type="project" value="UniProtKB-KW"/>
</dbReference>
<name>A0A395NXA0_TRIAR</name>